<feature type="region of interest" description="Disordered" evidence="6">
    <location>
        <begin position="1"/>
        <end position="30"/>
    </location>
</feature>
<comment type="caution">
    <text evidence="10">The sequence shown here is derived from an EMBL/GenBank/DDBJ whole genome shotgun (WGS) entry which is preliminary data.</text>
</comment>
<accession>M2WE56</accession>
<evidence type="ECO:0000256" key="5">
    <source>
        <dbReference type="HAMAP-Rule" id="MF_01080"/>
    </source>
</evidence>
<evidence type="ECO:0000259" key="9">
    <source>
        <dbReference type="Pfam" id="PF16198"/>
    </source>
</evidence>
<keyword evidence="3 5" id="KW-0819">tRNA processing</keyword>
<dbReference type="Gene3D" id="3.30.2350.10">
    <property type="entry name" value="Pseudouridine synthase"/>
    <property type="match status" value="1"/>
</dbReference>
<comment type="function">
    <text evidence="5">Responsible for synthesis of pseudouridine from uracil-55 in the psi GC loop of transfer RNAs.</text>
</comment>
<dbReference type="GO" id="GO:0003723">
    <property type="term" value="F:RNA binding"/>
    <property type="evidence" value="ECO:0007669"/>
    <property type="project" value="InterPro"/>
</dbReference>
<proteinExistence type="inferred from homology"/>
<keyword evidence="11" id="KW-1185">Reference proteome</keyword>
<evidence type="ECO:0000256" key="3">
    <source>
        <dbReference type="ARBA" id="ARBA00022694"/>
    </source>
</evidence>
<dbReference type="SUPFAM" id="SSF55120">
    <property type="entry name" value="Pseudouridine synthase"/>
    <property type="match status" value="1"/>
</dbReference>
<dbReference type="Pfam" id="PF09142">
    <property type="entry name" value="TruB_C"/>
    <property type="match status" value="1"/>
</dbReference>
<dbReference type="RefSeq" id="WP_006214469.1">
    <property type="nucleotide sequence ID" value="NZ_ANHZ02000008.1"/>
</dbReference>
<name>M2WE56_9MICC</name>
<evidence type="ECO:0000256" key="6">
    <source>
        <dbReference type="SAM" id="MobiDB-lite"/>
    </source>
</evidence>
<dbReference type="InterPro" id="IPR014780">
    <property type="entry name" value="tRNA_psdUridine_synth_TruB"/>
</dbReference>
<dbReference type="SUPFAM" id="SSF88697">
    <property type="entry name" value="PUA domain-like"/>
    <property type="match status" value="1"/>
</dbReference>
<comment type="catalytic activity">
    <reaction evidence="1 5">
        <text>uridine(55) in tRNA = pseudouridine(55) in tRNA</text>
        <dbReference type="Rhea" id="RHEA:42532"/>
        <dbReference type="Rhea" id="RHEA-COMP:10101"/>
        <dbReference type="Rhea" id="RHEA-COMP:10102"/>
        <dbReference type="ChEBI" id="CHEBI:65314"/>
        <dbReference type="ChEBI" id="CHEBI:65315"/>
        <dbReference type="EC" id="5.4.99.25"/>
    </reaction>
</comment>
<dbReference type="HAMAP" id="MF_01080">
    <property type="entry name" value="TruB_bact"/>
    <property type="match status" value="1"/>
</dbReference>
<dbReference type="Pfam" id="PF01509">
    <property type="entry name" value="TruB_N"/>
    <property type="match status" value="1"/>
</dbReference>
<protein>
    <recommendedName>
        <fullName evidence="5">tRNA pseudouridine synthase B</fullName>
        <ecNumber evidence="5">5.4.99.25</ecNumber>
    </recommendedName>
    <alternativeName>
        <fullName evidence="5">tRNA pseudouridine(55) synthase</fullName>
        <shortName evidence="5">Psi55 synthase</shortName>
    </alternativeName>
    <alternativeName>
        <fullName evidence="5">tRNA pseudouridylate synthase</fullName>
    </alternativeName>
    <alternativeName>
        <fullName evidence="5">tRNA-uridine isomerase</fullName>
    </alternativeName>
</protein>
<dbReference type="PANTHER" id="PTHR13767:SF2">
    <property type="entry name" value="PSEUDOURIDYLATE SYNTHASE TRUB1"/>
    <property type="match status" value="1"/>
</dbReference>
<feature type="domain" description="Pseudouridine synthase II N-terminal" evidence="7">
    <location>
        <begin position="48"/>
        <end position="203"/>
    </location>
</feature>
<organism evidence="10 11">
    <name type="scientific">Kocuria palustris PEL</name>
    <dbReference type="NCBI Taxonomy" id="1236550"/>
    <lineage>
        <taxon>Bacteria</taxon>
        <taxon>Bacillati</taxon>
        <taxon>Actinomycetota</taxon>
        <taxon>Actinomycetes</taxon>
        <taxon>Micrococcales</taxon>
        <taxon>Micrococcaceae</taxon>
        <taxon>Kocuria</taxon>
    </lineage>
</organism>
<keyword evidence="4 5" id="KW-0413">Isomerase</keyword>
<feature type="active site" description="Nucleophile" evidence="5">
    <location>
        <position position="63"/>
    </location>
</feature>
<dbReference type="InterPro" id="IPR020103">
    <property type="entry name" value="PsdUridine_synth_cat_dom_sf"/>
</dbReference>
<dbReference type="InterPro" id="IPR015947">
    <property type="entry name" value="PUA-like_sf"/>
</dbReference>
<evidence type="ECO:0000313" key="10">
    <source>
        <dbReference type="EMBL" id="EME36807.1"/>
    </source>
</evidence>
<dbReference type="NCBIfam" id="TIGR00431">
    <property type="entry name" value="TruB"/>
    <property type="match status" value="1"/>
</dbReference>
<comment type="similarity">
    <text evidence="2 5">Belongs to the pseudouridine synthase TruB family. Type 1 subfamily.</text>
</comment>
<dbReference type="STRING" id="71999.KPaMU14_08120"/>
<dbReference type="InterPro" id="IPR036974">
    <property type="entry name" value="PUA_sf"/>
</dbReference>
<dbReference type="CDD" id="cd02573">
    <property type="entry name" value="PseudoU_synth_EcTruB"/>
    <property type="match status" value="1"/>
</dbReference>
<dbReference type="Proteomes" id="UP000009877">
    <property type="component" value="Unassembled WGS sequence"/>
</dbReference>
<dbReference type="EC" id="5.4.99.25" evidence="5"/>
<dbReference type="GO" id="GO:1990481">
    <property type="term" value="P:mRNA pseudouridine synthesis"/>
    <property type="evidence" value="ECO:0007669"/>
    <property type="project" value="TreeGrafter"/>
</dbReference>
<dbReference type="GO" id="GO:0160148">
    <property type="term" value="F:tRNA pseudouridine(55) synthase activity"/>
    <property type="evidence" value="ECO:0007669"/>
    <property type="project" value="UniProtKB-EC"/>
</dbReference>
<gene>
    <name evidence="5" type="primary">truB</name>
    <name evidence="10" type="ORF">C884_02414</name>
</gene>
<reference evidence="10 11" key="1">
    <citation type="journal article" date="2014" name="Genome Announc.">
        <title>Draft Genome Sequence of Kocuria palustris PEL.</title>
        <authorList>
            <person name="Sharma G."/>
            <person name="Khatri I."/>
            <person name="Subramanian S."/>
        </authorList>
    </citation>
    <scope>NUCLEOTIDE SEQUENCE [LARGE SCALE GENOMIC DNA]</scope>
    <source>
        <strain evidence="10 11">PEL</strain>
    </source>
</reference>
<feature type="domain" description="tRNA pseudouridylate synthase B C-terminal" evidence="9">
    <location>
        <begin position="204"/>
        <end position="244"/>
    </location>
</feature>
<dbReference type="GO" id="GO:0031119">
    <property type="term" value="P:tRNA pseudouridine synthesis"/>
    <property type="evidence" value="ECO:0007669"/>
    <property type="project" value="UniProtKB-UniRule"/>
</dbReference>
<evidence type="ECO:0000259" key="7">
    <source>
        <dbReference type="Pfam" id="PF01509"/>
    </source>
</evidence>
<evidence type="ECO:0000256" key="4">
    <source>
        <dbReference type="ARBA" id="ARBA00023235"/>
    </source>
</evidence>
<sequence length="329" mass="34216">MSAEPQAGGSGRSAQTPRPDPSLTVPEGLVVVDKPKGWTSHDVVGRMRRLCGTRKVGHAGTLDPMATGVLIVGVGRGTKLLTHLVGADKTYEATIRLGATTVTEDAEGELTGTADPSAVAAVTDEQIRAAVAELTGDLEQVPSAVSAIKVDGKRSYARVRAGEEVALEARPITVSRFDVTEIRRDRDALELDAVLDVSSGTYIRAIARDLGEALGIGGHLSALRRTRVGALGLEQARELEALTGIVAGGATVPSTSLDQAARAMFPARELTAQQSVEIGQGKRIGPTGTGPGELTAGFDPQGHVVALLEDRGHAEERTAKSVLVFQAQG</sequence>
<dbReference type="PANTHER" id="PTHR13767">
    <property type="entry name" value="TRNA-PSEUDOURIDINE SYNTHASE"/>
    <property type="match status" value="1"/>
</dbReference>
<dbReference type="EMBL" id="ANHZ02000008">
    <property type="protein sequence ID" value="EME36807.1"/>
    <property type="molecule type" value="Genomic_DNA"/>
</dbReference>
<evidence type="ECO:0000256" key="1">
    <source>
        <dbReference type="ARBA" id="ARBA00000385"/>
    </source>
</evidence>
<evidence type="ECO:0000313" key="11">
    <source>
        <dbReference type="Proteomes" id="UP000009877"/>
    </source>
</evidence>
<dbReference type="Pfam" id="PF16198">
    <property type="entry name" value="TruB_C_2"/>
    <property type="match status" value="1"/>
</dbReference>
<feature type="domain" description="tRNA pseudouridine synthase II TruB subfamily 2 C-terminal" evidence="8">
    <location>
        <begin position="265"/>
        <end position="325"/>
    </location>
</feature>
<evidence type="ECO:0000256" key="2">
    <source>
        <dbReference type="ARBA" id="ARBA00005642"/>
    </source>
</evidence>
<evidence type="ECO:0000259" key="8">
    <source>
        <dbReference type="Pfam" id="PF09142"/>
    </source>
</evidence>
<dbReference type="Gene3D" id="2.30.130.10">
    <property type="entry name" value="PUA domain"/>
    <property type="match status" value="1"/>
</dbReference>
<dbReference type="InterPro" id="IPR032819">
    <property type="entry name" value="TruB_C"/>
</dbReference>
<dbReference type="AlphaFoldDB" id="M2WE56"/>
<dbReference type="InterPro" id="IPR015225">
    <property type="entry name" value="tRNA_psdUridine_synth_fam2_C"/>
</dbReference>
<dbReference type="InterPro" id="IPR002501">
    <property type="entry name" value="PsdUridine_synth_N"/>
</dbReference>